<dbReference type="Gene3D" id="3.10.20.10">
    <property type="match status" value="1"/>
</dbReference>
<reference evidence="1" key="1">
    <citation type="submission" date="2020-11" db="EMBL/GenBank/DDBJ databases">
        <authorList>
            <person name="Tran Van P."/>
        </authorList>
    </citation>
    <scope>NUCLEOTIDE SEQUENCE</scope>
</reference>
<evidence type="ECO:0000313" key="1">
    <source>
        <dbReference type="EMBL" id="CAD7432953.1"/>
    </source>
</evidence>
<accession>A0A7R9HU91</accession>
<dbReference type="AlphaFoldDB" id="A0A7R9HU91"/>
<sequence length="115" mass="12892">MKAKTTGMEEASLNYIRLPAVLPLVRFNTGNKGFKKQGEARGKRPFKIWDSWRNVRKGLVVSSFEELVVRDECCPSNSPPPPFSPPLPLLFHTSAINKTNSPLDWPHGRGGHSEH</sequence>
<gene>
    <name evidence="1" type="ORF">TMSB3V08_LOCUS9644</name>
</gene>
<dbReference type="SUPFAM" id="SSF54277">
    <property type="entry name" value="CAD &amp; PB1 domains"/>
    <property type="match status" value="1"/>
</dbReference>
<organism evidence="1">
    <name type="scientific">Timema monikensis</name>
    <dbReference type="NCBI Taxonomy" id="170555"/>
    <lineage>
        <taxon>Eukaryota</taxon>
        <taxon>Metazoa</taxon>
        <taxon>Ecdysozoa</taxon>
        <taxon>Arthropoda</taxon>
        <taxon>Hexapoda</taxon>
        <taxon>Insecta</taxon>
        <taxon>Pterygota</taxon>
        <taxon>Neoptera</taxon>
        <taxon>Polyneoptera</taxon>
        <taxon>Phasmatodea</taxon>
        <taxon>Timematodea</taxon>
        <taxon>Timematoidea</taxon>
        <taxon>Timematidae</taxon>
        <taxon>Timema</taxon>
    </lineage>
</organism>
<name>A0A7R9HU91_9NEOP</name>
<proteinExistence type="predicted"/>
<protein>
    <submittedName>
        <fullName evidence="1">Uncharacterized protein</fullName>
    </submittedName>
</protein>
<dbReference type="EMBL" id="OB796014">
    <property type="protein sequence ID" value="CAD7432953.1"/>
    <property type="molecule type" value="Genomic_DNA"/>
</dbReference>